<name>A0ABV5UY84_9MICO</name>
<dbReference type="EMBL" id="JBHMAX010000001">
    <property type="protein sequence ID" value="MFB9730480.1"/>
    <property type="molecule type" value="Genomic_DNA"/>
</dbReference>
<proteinExistence type="predicted"/>
<dbReference type="InterPro" id="IPR017519">
    <property type="entry name" value="CHP03085"/>
</dbReference>
<dbReference type="InterPro" id="IPR017517">
    <property type="entry name" value="Maleyloyr_isom"/>
</dbReference>
<organism evidence="1 2">
    <name type="scientific">Ornithinimicrobium kibberense</name>
    <dbReference type="NCBI Taxonomy" id="282060"/>
    <lineage>
        <taxon>Bacteria</taxon>
        <taxon>Bacillati</taxon>
        <taxon>Actinomycetota</taxon>
        <taxon>Actinomycetes</taxon>
        <taxon>Micrococcales</taxon>
        <taxon>Ornithinimicrobiaceae</taxon>
        <taxon>Ornithinimicrobium</taxon>
    </lineage>
</organism>
<evidence type="ECO:0000313" key="1">
    <source>
        <dbReference type="EMBL" id="MFB9730480.1"/>
    </source>
</evidence>
<evidence type="ECO:0000313" key="2">
    <source>
        <dbReference type="Proteomes" id="UP001589613"/>
    </source>
</evidence>
<protein>
    <submittedName>
        <fullName evidence="1">TIGR03085 family metal-binding protein</fullName>
    </submittedName>
</protein>
<sequence length="215" mass="23678">MTSTPLLRDLIASTALDLGPQAPTLCDPWRVRDLMAHLVVRESRPDVLPGIGLDVGPLRRHTDQVQDRVAGRRDLPQLAEAVRRGPARWWPTSVGAVDDLVNVPELAVHLEDMVRAQPDWEPTRLPEEVQRALWTSLRRSGRMLYGRAPVGVVVVAEGHGRASLRRPPGRAGTVVLRGTPLELTLHAFGRDAVARVEATGEDADLAALDRHRRSV</sequence>
<dbReference type="Proteomes" id="UP001589613">
    <property type="component" value="Unassembled WGS sequence"/>
</dbReference>
<comment type="caution">
    <text evidence="1">The sequence shown here is derived from an EMBL/GenBank/DDBJ whole genome shotgun (WGS) entry which is preliminary data.</text>
</comment>
<keyword evidence="2" id="KW-1185">Reference proteome</keyword>
<dbReference type="NCBIfam" id="TIGR03085">
    <property type="entry name" value="TIGR03085 family metal-binding protein"/>
    <property type="match status" value="1"/>
</dbReference>
<gene>
    <name evidence="1" type="ORF">ACFFN0_00280</name>
</gene>
<dbReference type="RefSeq" id="WP_141338722.1">
    <property type="nucleotide sequence ID" value="NZ_JBHMAX010000001.1"/>
</dbReference>
<reference evidence="1 2" key="1">
    <citation type="submission" date="2024-09" db="EMBL/GenBank/DDBJ databases">
        <authorList>
            <person name="Sun Q."/>
            <person name="Mori K."/>
        </authorList>
    </citation>
    <scope>NUCLEOTIDE SEQUENCE [LARGE SCALE GENOMIC DNA]</scope>
    <source>
        <strain evidence="1 2">JCM 12763</strain>
    </source>
</reference>
<accession>A0ABV5UY84</accession>
<dbReference type="NCBIfam" id="TIGR03083">
    <property type="entry name" value="maleylpyruvate isomerase family mycothiol-dependent enzyme"/>
    <property type="match status" value="1"/>
</dbReference>